<dbReference type="Pfam" id="PF16135">
    <property type="entry name" value="TDBD"/>
    <property type="match status" value="1"/>
</dbReference>
<comment type="subcellular location">
    <subcellularLocation>
        <location evidence="1 4">Nucleus</location>
    </subcellularLocation>
</comment>
<dbReference type="InterPro" id="IPR031307">
    <property type="entry name" value="Ninja_fam"/>
</dbReference>
<protein>
    <recommendedName>
        <fullName evidence="4">Ninja-family protein</fullName>
    </recommendedName>
    <alternativeName>
        <fullName evidence="4">ABI-binding protein</fullName>
    </alternativeName>
</protein>
<organism evidence="8 9">
    <name type="scientific">Cuscuta epithymum</name>
    <dbReference type="NCBI Taxonomy" id="186058"/>
    <lineage>
        <taxon>Eukaryota</taxon>
        <taxon>Viridiplantae</taxon>
        <taxon>Streptophyta</taxon>
        <taxon>Embryophyta</taxon>
        <taxon>Tracheophyta</taxon>
        <taxon>Spermatophyta</taxon>
        <taxon>Magnoliopsida</taxon>
        <taxon>eudicotyledons</taxon>
        <taxon>Gunneridae</taxon>
        <taxon>Pentapetalae</taxon>
        <taxon>asterids</taxon>
        <taxon>lamiids</taxon>
        <taxon>Solanales</taxon>
        <taxon>Convolvulaceae</taxon>
        <taxon>Cuscuteae</taxon>
        <taxon>Cuscuta</taxon>
        <taxon>Cuscuta subgen. Cuscuta</taxon>
    </lineage>
</organism>
<evidence type="ECO:0000259" key="7">
    <source>
        <dbReference type="Pfam" id="PF16135"/>
    </source>
</evidence>
<dbReference type="Proteomes" id="UP001152523">
    <property type="component" value="Unassembled WGS sequence"/>
</dbReference>
<evidence type="ECO:0000259" key="6">
    <source>
        <dbReference type="Pfam" id="PF07897"/>
    </source>
</evidence>
<evidence type="ECO:0000256" key="4">
    <source>
        <dbReference type="RuleBase" id="RU369029"/>
    </source>
</evidence>
<proteinExistence type="inferred from homology"/>
<feature type="compositionally biased region" description="Basic and acidic residues" evidence="5">
    <location>
        <begin position="124"/>
        <end position="138"/>
    </location>
</feature>
<evidence type="ECO:0000313" key="8">
    <source>
        <dbReference type="EMBL" id="CAH9118747.1"/>
    </source>
</evidence>
<keyword evidence="9" id="KW-1185">Reference proteome</keyword>
<evidence type="ECO:0000313" key="9">
    <source>
        <dbReference type="Proteomes" id="UP001152523"/>
    </source>
</evidence>
<dbReference type="Pfam" id="PF16136">
    <property type="entry name" value="NLS_NINJA_AFP"/>
    <property type="match status" value="1"/>
</dbReference>
<dbReference type="Pfam" id="PF07897">
    <property type="entry name" value="EAR"/>
    <property type="match status" value="1"/>
</dbReference>
<dbReference type="EMBL" id="CAMAPF010000913">
    <property type="protein sequence ID" value="CAH9118747.1"/>
    <property type="molecule type" value="Genomic_DNA"/>
</dbReference>
<reference evidence="8" key="1">
    <citation type="submission" date="2022-07" db="EMBL/GenBank/DDBJ databases">
        <authorList>
            <person name="Macas J."/>
            <person name="Novak P."/>
            <person name="Neumann P."/>
        </authorList>
    </citation>
    <scope>NUCLEOTIDE SEQUENCE</scope>
</reference>
<sequence>MAETEAILGRKESLPLINGISGDPLNLRLFAGDLPAKSVRETGKNEEETGGVKETVLKGFAEEGVELSLGLSLNGKFGFDPNRAHNMKRSSSISNLAVRGGEGEARGFSDHAPLPRACSDGETEEWRRKKEAQTQKRMEAKRKRVEKLNHSVRVVKERREKEEKGNGNIGKPLLPSNSQGSSIASQGSGSSGVSDFESQPLPVSLKNEEATRSASDQSEEEGPMPPAPILEPPTKNSENPVTAPAKDNNEALRNLMMNMPCVSTKGDGPNGKKIEGFLYRYKKGEEVRIMCVCHGSFLSPAEFVKHAGGTDVTNPLKHIIVTPSCFF</sequence>
<accession>A0AAV0EAG3</accession>
<dbReference type="GO" id="GO:0045892">
    <property type="term" value="P:negative regulation of DNA-templated transcription"/>
    <property type="evidence" value="ECO:0007669"/>
    <property type="project" value="TreeGrafter"/>
</dbReference>
<gene>
    <name evidence="8" type="ORF">CEPIT_LOCUS22375</name>
</gene>
<comment type="function">
    <text evidence="4">Acts as a negative regulator of abscisic acid (ABA) response.</text>
</comment>
<dbReference type="InterPro" id="IPR032308">
    <property type="entry name" value="TDBD"/>
</dbReference>
<comment type="caution">
    <text evidence="8">The sequence shown here is derived from an EMBL/GenBank/DDBJ whole genome shotgun (WGS) entry which is preliminary data.</text>
</comment>
<comment type="similarity">
    <text evidence="2 4">Belongs to the Ninja family.</text>
</comment>
<feature type="domain" description="Tify" evidence="7">
    <location>
        <begin position="288"/>
        <end position="320"/>
    </location>
</feature>
<dbReference type="InterPro" id="IPR032310">
    <property type="entry name" value="NLS_NINJA_AFP-like"/>
</dbReference>
<dbReference type="GO" id="GO:0007165">
    <property type="term" value="P:signal transduction"/>
    <property type="evidence" value="ECO:0007669"/>
    <property type="project" value="InterPro"/>
</dbReference>
<name>A0AAV0EAG3_9ASTE</name>
<keyword evidence="3 4" id="KW-0539">Nucleus</keyword>
<dbReference type="PANTHER" id="PTHR31413:SF31">
    <property type="entry name" value="NINJA-FAMILY PROTEIN AFP3"/>
    <property type="match status" value="1"/>
</dbReference>
<feature type="compositionally biased region" description="Basic and acidic residues" evidence="5">
    <location>
        <begin position="146"/>
        <end position="165"/>
    </location>
</feature>
<evidence type="ECO:0000256" key="3">
    <source>
        <dbReference type="ARBA" id="ARBA00023242"/>
    </source>
</evidence>
<dbReference type="PANTHER" id="PTHR31413">
    <property type="entry name" value="AFP HOMOLOG 2"/>
    <property type="match status" value="1"/>
</dbReference>
<dbReference type="AlphaFoldDB" id="A0AAV0EAG3"/>
<evidence type="ECO:0000256" key="5">
    <source>
        <dbReference type="SAM" id="MobiDB-lite"/>
    </source>
</evidence>
<evidence type="ECO:0000256" key="1">
    <source>
        <dbReference type="ARBA" id="ARBA00004123"/>
    </source>
</evidence>
<feature type="compositionally biased region" description="Low complexity" evidence="5">
    <location>
        <begin position="176"/>
        <end position="194"/>
    </location>
</feature>
<feature type="domain" description="Ethylene-responsive binding factor-associated repression" evidence="6">
    <location>
        <begin position="62"/>
        <end position="94"/>
    </location>
</feature>
<dbReference type="InterPro" id="IPR012463">
    <property type="entry name" value="Ninja_motif"/>
</dbReference>
<evidence type="ECO:0000256" key="2">
    <source>
        <dbReference type="ARBA" id="ARBA00006081"/>
    </source>
</evidence>
<dbReference type="GO" id="GO:0005634">
    <property type="term" value="C:nucleus"/>
    <property type="evidence" value="ECO:0007669"/>
    <property type="project" value="UniProtKB-SubCell"/>
</dbReference>
<feature type="region of interest" description="Disordered" evidence="5">
    <location>
        <begin position="102"/>
        <end position="244"/>
    </location>
</feature>